<protein>
    <submittedName>
        <fullName evidence="3">Malic_M domain-containing protein</fullName>
    </submittedName>
</protein>
<reference evidence="1 2" key="2">
    <citation type="submission" date="2018-11" db="EMBL/GenBank/DDBJ databases">
        <authorList>
            <consortium name="Pathogen Informatics"/>
        </authorList>
    </citation>
    <scope>NUCLEOTIDE SEQUENCE [LARGE SCALE GENOMIC DNA]</scope>
</reference>
<proteinExistence type="predicted"/>
<accession>A0A0N4XYF7</accession>
<sequence>MDNSGACGVALDVINIYRNFAAVYKAHVNVDLIPACELMQKANQLAAGQEIKDRTTQSCTGEEFDRFDDPREVLKKLVGSLVWQLYMYEMNSPLLPDTA</sequence>
<dbReference type="EMBL" id="UYSL01019965">
    <property type="protein sequence ID" value="VDL71703.1"/>
    <property type="molecule type" value="Genomic_DNA"/>
</dbReference>
<reference evidence="3" key="1">
    <citation type="submission" date="2017-02" db="UniProtKB">
        <authorList>
            <consortium name="WormBaseParasite"/>
        </authorList>
    </citation>
    <scope>IDENTIFICATION</scope>
</reference>
<evidence type="ECO:0000313" key="2">
    <source>
        <dbReference type="Proteomes" id="UP000271162"/>
    </source>
</evidence>
<gene>
    <name evidence="1" type="ORF">NBR_LOCUS8114</name>
</gene>
<dbReference type="AlphaFoldDB" id="A0A0N4XYF7"/>
<organism evidence="3">
    <name type="scientific">Nippostrongylus brasiliensis</name>
    <name type="common">Rat hookworm</name>
    <dbReference type="NCBI Taxonomy" id="27835"/>
    <lineage>
        <taxon>Eukaryota</taxon>
        <taxon>Metazoa</taxon>
        <taxon>Ecdysozoa</taxon>
        <taxon>Nematoda</taxon>
        <taxon>Chromadorea</taxon>
        <taxon>Rhabditida</taxon>
        <taxon>Rhabditina</taxon>
        <taxon>Rhabditomorpha</taxon>
        <taxon>Strongyloidea</taxon>
        <taxon>Heligmosomidae</taxon>
        <taxon>Nippostrongylus</taxon>
    </lineage>
</organism>
<dbReference type="Proteomes" id="UP000271162">
    <property type="component" value="Unassembled WGS sequence"/>
</dbReference>
<name>A0A0N4XYF7_NIPBR</name>
<evidence type="ECO:0000313" key="3">
    <source>
        <dbReference type="WBParaSite" id="NBR_0000811301-mRNA-1"/>
    </source>
</evidence>
<evidence type="ECO:0000313" key="1">
    <source>
        <dbReference type="EMBL" id="VDL71703.1"/>
    </source>
</evidence>
<keyword evidence="2" id="KW-1185">Reference proteome</keyword>
<dbReference type="WBParaSite" id="NBR_0000811301-mRNA-1">
    <property type="protein sequence ID" value="NBR_0000811301-mRNA-1"/>
    <property type="gene ID" value="NBR_0000811301"/>
</dbReference>